<reference evidence="2 3" key="1">
    <citation type="submission" date="2024-09" db="EMBL/GenBank/DDBJ databases">
        <authorList>
            <person name="Sun Q."/>
            <person name="Mori K."/>
        </authorList>
    </citation>
    <scope>NUCLEOTIDE SEQUENCE [LARGE SCALE GENOMIC DNA]</scope>
    <source>
        <strain evidence="2 3">CCM 3426</strain>
    </source>
</reference>
<dbReference type="PROSITE" id="PS51257">
    <property type="entry name" value="PROKAR_LIPOPROTEIN"/>
    <property type="match status" value="1"/>
</dbReference>
<dbReference type="InterPro" id="IPR010839">
    <property type="entry name" value="AtuA_N"/>
</dbReference>
<comment type="caution">
    <text evidence="2">The sequence shown here is derived from an EMBL/GenBank/DDBJ whole genome shotgun (WGS) entry which is preliminary data.</text>
</comment>
<dbReference type="EMBL" id="JBHMEI010000001">
    <property type="protein sequence ID" value="MFB9199806.1"/>
    <property type="molecule type" value="Genomic_DNA"/>
</dbReference>
<sequence length="184" mass="18787">MLRIGTLGSAPSVGVVACGWRDSGPEPLATGIKLIYTLGGPLPELPGLRIAPGALRGAEQIASALLQGLDVVITEPACPAAPVVAAGMWHYGWTRRDVGALAGATVAGLALATQPGVCVAEIGRDGRSSIDGQMSAAFVRARLAAAFSGGRYRTPEVTVPLEAVRLSEDTPCRIRIAPTPGIVV</sequence>
<evidence type="ECO:0000313" key="2">
    <source>
        <dbReference type="EMBL" id="MFB9199806.1"/>
    </source>
</evidence>
<accession>A0ABV5I5J2</accession>
<dbReference type="RefSeq" id="WP_189645483.1">
    <property type="nucleotide sequence ID" value="NZ_BMRC01000001.1"/>
</dbReference>
<keyword evidence="3" id="KW-1185">Reference proteome</keyword>
<organism evidence="2 3">
    <name type="scientific">Nonomuraea spiralis</name>
    <dbReference type="NCBI Taxonomy" id="46182"/>
    <lineage>
        <taxon>Bacteria</taxon>
        <taxon>Bacillati</taxon>
        <taxon>Actinomycetota</taxon>
        <taxon>Actinomycetes</taxon>
        <taxon>Streptosporangiales</taxon>
        <taxon>Streptosporangiaceae</taxon>
        <taxon>Nonomuraea</taxon>
    </lineage>
</organism>
<dbReference type="PANTHER" id="PTHR47585:SF1">
    <property type="entry name" value="DUF1446 DOMAIN-CONTAINING PROTEIN"/>
    <property type="match status" value="1"/>
</dbReference>
<dbReference type="Proteomes" id="UP001589647">
    <property type="component" value="Unassembled WGS sequence"/>
</dbReference>
<feature type="domain" description="Acyclic terpene utilisation N-terminal" evidence="1">
    <location>
        <begin position="54"/>
        <end position="108"/>
    </location>
</feature>
<gene>
    <name evidence="2" type="ORF">ACFFV7_01270</name>
</gene>
<protein>
    <submittedName>
        <fullName evidence="2">Acyclic terpene utilization AtuA family protein</fullName>
    </submittedName>
</protein>
<evidence type="ECO:0000313" key="3">
    <source>
        <dbReference type="Proteomes" id="UP001589647"/>
    </source>
</evidence>
<evidence type="ECO:0000259" key="1">
    <source>
        <dbReference type="Pfam" id="PF07287"/>
    </source>
</evidence>
<dbReference type="PANTHER" id="PTHR47585">
    <property type="match status" value="1"/>
</dbReference>
<name>A0ABV5I5J2_9ACTN</name>
<dbReference type="Pfam" id="PF07287">
    <property type="entry name" value="AtuA"/>
    <property type="match status" value="1"/>
</dbReference>
<proteinExistence type="predicted"/>